<dbReference type="PIRSF" id="PIRSF038471">
    <property type="entry name" value="MreC"/>
    <property type="match status" value="1"/>
</dbReference>
<dbReference type="GO" id="GO:0008360">
    <property type="term" value="P:regulation of cell shape"/>
    <property type="evidence" value="ECO:0007669"/>
    <property type="project" value="UniProtKB-KW"/>
</dbReference>
<dbReference type="Gene3D" id="2.40.10.340">
    <property type="entry name" value="Rod shape-determining protein MreC, domain 1"/>
    <property type="match status" value="1"/>
</dbReference>
<dbReference type="Gene3D" id="2.40.10.350">
    <property type="entry name" value="Rod shape-determining protein MreC, domain 2"/>
    <property type="match status" value="1"/>
</dbReference>
<dbReference type="PANTHER" id="PTHR34138:SF1">
    <property type="entry name" value="CELL SHAPE-DETERMINING PROTEIN MREC"/>
    <property type="match status" value="1"/>
</dbReference>
<organism evidence="8 9">
    <name type="scientific">Caldimicrobium thiodismutans</name>
    <dbReference type="NCBI Taxonomy" id="1653476"/>
    <lineage>
        <taxon>Bacteria</taxon>
        <taxon>Pseudomonadati</taxon>
        <taxon>Thermodesulfobacteriota</taxon>
        <taxon>Thermodesulfobacteria</taxon>
        <taxon>Thermodesulfobacteriales</taxon>
        <taxon>Thermodesulfobacteriaceae</taxon>
        <taxon>Caldimicrobium</taxon>
    </lineage>
</organism>
<evidence type="ECO:0000256" key="5">
    <source>
        <dbReference type="PIRNR" id="PIRNR038471"/>
    </source>
</evidence>
<evidence type="ECO:0000256" key="2">
    <source>
        <dbReference type="ARBA" id="ARBA00013855"/>
    </source>
</evidence>
<feature type="domain" description="Rod shape-determining protein MreC beta-barrel core" evidence="7">
    <location>
        <begin position="112"/>
        <end position="262"/>
    </location>
</feature>
<evidence type="ECO:0000256" key="1">
    <source>
        <dbReference type="ARBA" id="ARBA00009369"/>
    </source>
</evidence>
<dbReference type="InterPro" id="IPR042177">
    <property type="entry name" value="Cell/Rod_1"/>
</dbReference>
<dbReference type="InterPro" id="IPR007221">
    <property type="entry name" value="MreC"/>
</dbReference>
<evidence type="ECO:0000256" key="3">
    <source>
        <dbReference type="ARBA" id="ARBA00022960"/>
    </source>
</evidence>
<gene>
    <name evidence="8" type="ORF">THC_0290</name>
</gene>
<dbReference type="Proteomes" id="UP000068196">
    <property type="component" value="Chromosome"/>
</dbReference>
<comment type="function">
    <text evidence="5">Involved in formation and maintenance of cell shape.</text>
</comment>
<dbReference type="GO" id="GO:0005886">
    <property type="term" value="C:plasma membrane"/>
    <property type="evidence" value="ECO:0007669"/>
    <property type="project" value="TreeGrafter"/>
</dbReference>
<feature type="coiled-coil region" evidence="6">
    <location>
        <begin position="59"/>
        <end position="86"/>
    </location>
</feature>
<dbReference type="PANTHER" id="PTHR34138">
    <property type="entry name" value="CELL SHAPE-DETERMINING PROTEIN MREC"/>
    <property type="match status" value="1"/>
</dbReference>
<keyword evidence="9" id="KW-1185">Reference proteome</keyword>
<dbReference type="InterPro" id="IPR042175">
    <property type="entry name" value="Cell/Rod_MreC_2"/>
</dbReference>
<dbReference type="EMBL" id="AP014945">
    <property type="protein sequence ID" value="BAU22688.1"/>
    <property type="molecule type" value="Genomic_DNA"/>
</dbReference>
<accession>A0A0U5B3S9</accession>
<name>A0A0U5B3S9_9BACT</name>
<comment type="similarity">
    <text evidence="1 5">Belongs to the MreC family.</text>
</comment>
<proteinExistence type="inferred from homology"/>
<dbReference type="STRING" id="1653476.THC_0290"/>
<sequence>MRKKWFLWAGILFFLFVALFLLKTDPFKGIAGIFLQPFWRAESYLAQELRDFFSKYLILIDVKRENQALKEQVLILKQELAYYQERENLYQRLEKLFKISEGFKHPQVVARIVYKAIDPYLDQIIIDKGSKDGLMPQMPVLSLVGNEGVGLVGQVVEVHRSWSRVILITDPSFSADVKVLRTQERGILKGKGEPYITLEFLPLYSQAKERDILVTSGQDLLFPPGLLVGEMVSVNKDVQGLFKRAEVRPSVDIYNLSWVVVLLKVPEIPI</sequence>
<dbReference type="OrthoDB" id="9808025at2"/>
<evidence type="ECO:0000313" key="9">
    <source>
        <dbReference type="Proteomes" id="UP000068196"/>
    </source>
</evidence>
<evidence type="ECO:0000256" key="6">
    <source>
        <dbReference type="SAM" id="Coils"/>
    </source>
</evidence>
<evidence type="ECO:0000259" key="7">
    <source>
        <dbReference type="Pfam" id="PF04085"/>
    </source>
</evidence>
<protein>
    <recommendedName>
        <fullName evidence="2 5">Cell shape-determining protein MreC</fullName>
    </recommendedName>
    <alternativeName>
        <fullName evidence="4 5">Cell shape protein MreC</fullName>
    </alternativeName>
</protein>
<dbReference type="NCBIfam" id="TIGR00219">
    <property type="entry name" value="mreC"/>
    <property type="match status" value="1"/>
</dbReference>
<reference evidence="8 9" key="1">
    <citation type="journal article" date="2016" name="Int. J. Syst. Evol. Microbiol.">
        <title>Caldimicrobium thiodismutans sp. nov., a sulfur-disproportionating bacterium isolated from a hot spring, and emended description of the genus Caldimicrobium.</title>
        <authorList>
            <person name="Kojima H."/>
            <person name="Umezawa K."/>
            <person name="Fukui M."/>
        </authorList>
    </citation>
    <scope>NUCLEOTIDE SEQUENCE [LARGE SCALE GENOMIC DNA]</scope>
    <source>
        <strain evidence="8 9">TF1</strain>
    </source>
</reference>
<dbReference type="KEGG" id="cthi:THC_0290"/>
<dbReference type="Pfam" id="PF04085">
    <property type="entry name" value="MreC"/>
    <property type="match status" value="1"/>
</dbReference>
<keyword evidence="3 5" id="KW-0133">Cell shape</keyword>
<keyword evidence="6" id="KW-0175">Coiled coil</keyword>
<dbReference type="AlphaFoldDB" id="A0A0U5B3S9"/>
<dbReference type="RefSeq" id="WP_068512281.1">
    <property type="nucleotide sequence ID" value="NZ_AP014945.1"/>
</dbReference>
<evidence type="ECO:0000256" key="4">
    <source>
        <dbReference type="ARBA" id="ARBA00032089"/>
    </source>
</evidence>
<dbReference type="PATRIC" id="fig|1653476.3.peg.294"/>
<evidence type="ECO:0000313" key="8">
    <source>
        <dbReference type="EMBL" id="BAU22688.1"/>
    </source>
</evidence>
<dbReference type="InterPro" id="IPR055342">
    <property type="entry name" value="MreC_beta-barrel_core"/>
</dbReference>
<reference evidence="9" key="2">
    <citation type="journal article" date="2016" name="Int. J. Syst. Evol. Microbiol.">
        <title>Caldimicrobium thiodismutans sp. nov., a sulfur-disproportionating bacterium isolated from a hot spring.</title>
        <authorList>
            <person name="Kojima H."/>
            <person name="Umezawa K."/>
            <person name="Fukui M."/>
        </authorList>
    </citation>
    <scope>NUCLEOTIDE SEQUENCE [LARGE SCALE GENOMIC DNA]</scope>
    <source>
        <strain evidence="9">TF1</strain>
    </source>
</reference>